<accession>A0ABV1UJY3</accession>
<dbReference type="RefSeq" id="WP_352065946.1">
    <property type="nucleotide sequence ID" value="NZ_JBEPAZ010000079.1"/>
</dbReference>
<dbReference type="PANTHER" id="PTHR47691:SF3">
    <property type="entry name" value="HTH-TYPE TRANSCRIPTIONAL REGULATOR RV0890C-RELATED"/>
    <property type="match status" value="1"/>
</dbReference>
<protein>
    <submittedName>
        <fullName evidence="1">Regulator</fullName>
    </submittedName>
</protein>
<dbReference type="Gene3D" id="3.40.50.300">
    <property type="entry name" value="P-loop containing nucleotide triphosphate hydrolases"/>
    <property type="match status" value="1"/>
</dbReference>
<organism evidence="1 2">
    <name type="scientific">Streptomyces sp. 900105245</name>
    <dbReference type="NCBI Taxonomy" id="3154379"/>
    <lineage>
        <taxon>Bacteria</taxon>
        <taxon>Bacillati</taxon>
        <taxon>Actinomycetota</taxon>
        <taxon>Actinomycetes</taxon>
        <taxon>Kitasatosporales</taxon>
        <taxon>Streptomycetaceae</taxon>
        <taxon>Streptomyces</taxon>
    </lineage>
</organism>
<sequence length="676" mass="72915">MLNRFSDVPDDLIGRANELTLLAGSLGGGRLVTLTGVGGVGKSRLALHAADQVRRFDGRAVAWADLWQLRDDRLLLPLVADALGFADHTYGEPVDSLAGWLSGQDQLLVLDSCEHLTSSCRALVTRLRSSCPRLTVLATSREPLGISGEQVVGTEPLPVDTDAVELLSRRAAALGVPLTRPEDRVAAARLCRWLDGIPLALEMAAGQLAGATLGEIEHHVRSRLDLTAAAYGPAAPSHQRALRTTIGWSHELCEPSERLLWARLSVFRGPFDAEAALHVCEDDALPATAVRACLDALERKSVLTRHGDRHRMLDTVREYGHLWLGELGEEPEARSRHARYFRARVRKADEEWQSAAQTHWYRWIEDSHADLCAALDHLTSTGSAAALDMSGRLGFFWSCGGHLREAAAYLEDCLARCPAPAEVRVRALWALGVTRVLCGDGAAARELAERCSWEADRCADADGSLRAAYLLALIHLLDGRPMAAGHAVDLALGRATGSTDVTAATLLCRLARVFALTGQGFLGRARAGALELRADCAERGEWWGRSYADYQLSLIALFEDRSTDAVAHARSMVEGKHRIGDTFGMALGLDLLAAALAAQGMGEPAAAAYALGEVLWSAVGHPQRGTPELGPVRAQCERTTRALLGTERYEAVLARSAVRDPETVLGEIMGPSWPAA</sequence>
<evidence type="ECO:0000313" key="1">
    <source>
        <dbReference type="EMBL" id="MER6434029.1"/>
    </source>
</evidence>
<dbReference type="SUPFAM" id="SSF52540">
    <property type="entry name" value="P-loop containing nucleoside triphosphate hydrolases"/>
    <property type="match status" value="1"/>
</dbReference>
<dbReference type="InterPro" id="IPR027417">
    <property type="entry name" value="P-loop_NTPase"/>
</dbReference>
<reference evidence="1 2" key="1">
    <citation type="submission" date="2024-06" db="EMBL/GenBank/DDBJ databases">
        <title>The Natural Products Discovery Center: Release of the First 8490 Sequenced Strains for Exploring Actinobacteria Biosynthetic Diversity.</title>
        <authorList>
            <person name="Kalkreuter E."/>
            <person name="Kautsar S.A."/>
            <person name="Yang D."/>
            <person name="Bader C.D."/>
            <person name="Teijaro C.N."/>
            <person name="Fluegel L."/>
            <person name="Davis C.M."/>
            <person name="Simpson J.R."/>
            <person name="Lauterbach L."/>
            <person name="Steele A.D."/>
            <person name="Gui C."/>
            <person name="Meng S."/>
            <person name="Li G."/>
            <person name="Viehrig K."/>
            <person name="Ye F."/>
            <person name="Su P."/>
            <person name="Kiefer A.F."/>
            <person name="Nichols A."/>
            <person name="Cepeda A.J."/>
            <person name="Yan W."/>
            <person name="Fan B."/>
            <person name="Jiang Y."/>
            <person name="Adhikari A."/>
            <person name="Zheng C.-J."/>
            <person name="Schuster L."/>
            <person name="Cowan T.M."/>
            <person name="Smanski M.J."/>
            <person name="Chevrette M.G."/>
            <person name="De Carvalho L.P.S."/>
            <person name="Shen B."/>
        </authorList>
    </citation>
    <scope>NUCLEOTIDE SEQUENCE [LARGE SCALE GENOMIC DNA]</scope>
    <source>
        <strain evidence="1 2">NPDC001166</strain>
    </source>
</reference>
<dbReference type="EMBL" id="JBEPAZ010000079">
    <property type="protein sequence ID" value="MER6434029.1"/>
    <property type="molecule type" value="Genomic_DNA"/>
</dbReference>
<dbReference type="Proteomes" id="UP001470023">
    <property type="component" value="Unassembled WGS sequence"/>
</dbReference>
<proteinExistence type="predicted"/>
<keyword evidence="2" id="KW-1185">Reference proteome</keyword>
<evidence type="ECO:0000313" key="2">
    <source>
        <dbReference type="Proteomes" id="UP001470023"/>
    </source>
</evidence>
<gene>
    <name evidence="1" type="ORF">ABT272_40975</name>
</gene>
<name>A0ABV1UJY3_9ACTN</name>
<comment type="caution">
    <text evidence="1">The sequence shown here is derived from an EMBL/GenBank/DDBJ whole genome shotgun (WGS) entry which is preliminary data.</text>
</comment>
<dbReference type="PRINTS" id="PR00364">
    <property type="entry name" value="DISEASERSIST"/>
</dbReference>
<dbReference type="PANTHER" id="PTHR47691">
    <property type="entry name" value="REGULATOR-RELATED"/>
    <property type="match status" value="1"/>
</dbReference>